<sequence>MSWGGLVLDPILSPLIGAVAAGWLAAIVALLGIAVAALSRWRRLRGAWWRGAALLLIAAALAGPGLERGEARPLSDIVLLVDDRSASQTLPGRRDTSDAVLAQMEAELAGWPNTEIRRVTLGDDADGTLLGATLSRALAAEPANRLAGAVVVSDGLAHDPAAMPADAPAPVHFLQTGTPEDWDRRIVIDEAPGFALIGEPATIRLHIADEGAAPAEMAAPMTLTATLDGEEIATVAVTPGTRIELPVTLETAGRNVVLLSVETQDGELTPINNQAALSINAVRDRLRVLLVSGEPNAGERTWRNLLKSDANVDLIHFTILRPPEKFDGVPVTELALIAFPTRELFMERIEDFDLIIFDRFRMRGILLPQYYDNIRRYVEQGGAVLVSAGPEFAGVDSIARSALGAVLPARPTGRVIDRPFRPLLTGDGRRHPVTASLPGAPAEAPAEAEARDDWGRWLRMIETSPTQDATVAMTGADNQPLLMLRRQGEGRVALIASDQLWLWGRGFEGGGPQLDLMRRVAHWSMKEPQLEEEALELRGLPGLGIEITRRSLEDVTEPAVIAGPDGQSSELALEEAGPGSFTGRFTAPAPGLYTVRQGDLARSVAIGPAAPREFDRTVANAAAMAGLTEASGGSIHRLSDGVPELRRIAEGRPAEGRGIAGRWIGLTAREAETVTGLSRRPLLPGWIWLALIAGTMLTGWLVEGRRRG</sequence>
<keyword evidence="4" id="KW-1185">Reference proteome</keyword>
<proteinExistence type="predicted"/>
<keyword evidence="2" id="KW-0472">Membrane</keyword>
<keyword evidence="2" id="KW-1133">Transmembrane helix</keyword>
<feature type="transmembrane region" description="Helical" evidence="2">
    <location>
        <begin position="47"/>
        <end position="66"/>
    </location>
</feature>
<dbReference type="AlphaFoldDB" id="A0A1G6XKQ6"/>
<keyword evidence="2" id="KW-0812">Transmembrane</keyword>
<name>A0A1G6XKQ6_9RHOB</name>
<organism evidence="3 4">
    <name type="scientific">Paracoccus isoporae</name>
    <dbReference type="NCBI Taxonomy" id="591205"/>
    <lineage>
        <taxon>Bacteria</taxon>
        <taxon>Pseudomonadati</taxon>
        <taxon>Pseudomonadota</taxon>
        <taxon>Alphaproteobacteria</taxon>
        <taxon>Rhodobacterales</taxon>
        <taxon>Paracoccaceae</taxon>
        <taxon>Paracoccus</taxon>
    </lineage>
</organism>
<reference evidence="3 4" key="1">
    <citation type="submission" date="2016-10" db="EMBL/GenBank/DDBJ databases">
        <authorList>
            <person name="de Groot N.N."/>
        </authorList>
    </citation>
    <scope>NUCLEOTIDE SEQUENCE [LARGE SCALE GENOMIC DNA]</scope>
    <source>
        <strain evidence="3 4">DSM 22220</strain>
    </source>
</reference>
<feature type="transmembrane region" description="Helical" evidence="2">
    <location>
        <begin position="12"/>
        <end position="35"/>
    </location>
</feature>
<dbReference type="PANTHER" id="PTHR37947:SF1">
    <property type="entry name" value="BLL2462 PROTEIN"/>
    <property type="match status" value="1"/>
</dbReference>
<dbReference type="Gene3D" id="3.40.50.880">
    <property type="match status" value="1"/>
</dbReference>
<dbReference type="InterPro" id="IPR029062">
    <property type="entry name" value="Class_I_gatase-like"/>
</dbReference>
<feature type="region of interest" description="Disordered" evidence="1">
    <location>
        <begin position="427"/>
        <end position="447"/>
    </location>
</feature>
<dbReference type="PANTHER" id="PTHR37947">
    <property type="entry name" value="BLL2462 PROTEIN"/>
    <property type="match status" value="1"/>
</dbReference>
<dbReference type="EMBL" id="FNAH01000002">
    <property type="protein sequence ID" value="SDD78789.1"/>
    <property type="molecule type" value="Genomic_DNA"/>
</dbReference>
<protein>
    <submittedName>
        <fullName evidence="3">Uncharacterized membrane protein</fullName>
    </submittedName>
</protein>
<dbReference type="STRING" id="591205.SAMN05421538_102431"/>
<gene>
    <name evidence="3" type="ORF">SAMN05421538_102431</name>
</gene>
<dbReference type="Proteomes" id="UP000199344">
    <property type="component" value="Unassembled WGS sequence"/>
</dbReference>
<feature type="transmembrane region" description="Helical" evidence="2">
    <location>
        <begin position="685"/>
        <end position="702"/>
    </location>
</feature>
<accession>A0A1G6XKQ6</accession>
<dbReference type="RefSeq" id="WP_090521651.1">
    <property type="nucleotide sequence ID" value="NZ_FNAH01000002.1"/>
</dbReference>
<evidence type="ECO:0000256" key="2">
    <source>
        <dbReference type="SAM" id="Phobius"/>
    </source>
</evidence>
<evidence type="ECO:0000313" key="4">
    <source>
        <dbReference type="Proteomes" id="UP000199344"/>
    </source>
</evidence>
<evidence type="ECO:0000256" key="1">
    <source>
        <dbReference type="SAM" id="MobiDB-lite"/>
    </source>
</evidence>
<dbReference type="SUPFAM" id="SSF52317">
    <property type="entry name" value="Class I glutamine amidotransferase-like"/>
    <property type="match status" value="1"/>
</dbReference>
<evidence type="ECO:0000313" key="3">
    <source>
        <dbReference type="EMBL" id="SDD78789.1"/>
    </source>
</evidence>
<dbReference type="OrthoDB" id="9769144at2"/>